<feature type="region of interest" description="Disordered" evidence="12">
    <location>
        <begin position="540"/>
        <end position="574"/>
    </location>
</feature>
<reference evidence="14 15" key="1">
    <citation type="journal article" date="2016" name="Mol. Biol. Evol.">
        <title>Comparative Genomics of Early-Diverging Mushroom-Forming Fungi Provides Insights into the Origins of Lignocellulose Decay Capabilities.</title>
        <authorList>
            <person name="Nagy L.G."/>
            <person name="Riley R."/>
            <person name="Tritt A."/>
            <person name="Adam C."/>
            <person name="Daum C."/>
            <person name="Floudas D."/>
            <person name="Sun H."/>
            <person name="Yadav J.S."/>
            <person name="Pangilinan J."/>
            <person name="Larsson K.H."/>
            <person name="Matsuura K."/>
            <person name="Barry K."/>
            <person name="Labutti K."/>
            <person name="Kuo R."/>
            <person name="Ohm R.A."/>
            <person name="Bhattacharya S.S."/>
            <person name="Shirouzu T."/>
            <person name="Yoshinaga Y."/>
            <person name="Martin F.M."/>
            <person name="Grigoriev I.V."/>
            <person name="Hibbett D.S."/>
        </authorList>
    </citation>
    <scope>NUCLEOTIDE SEQUENCE [LARGE SCALE GENOMIC DNA]</scope>
    <source>
        <strain evidence="14 15">93-53</strain>
    </source>
</reference>
<dbReference type="GO" id="GO:0005743">
    <property type="term" value="C:mitochondrial inner membrane"/>
    <property type="evidence" value="ECO:0007669"/>
    <property type="project" value="UniProtKB-SubCell"/>
</dbReference>
<evidence type="ECO:0000256" key="4">
    <source>
        <dbReference type="ARBA" id="ARBA00022692"/>
    </source>
</evidence>
<evidence type="ECO:0000256" key="11">
    <source>
        <dbReference type="SAM" id="Coils"/>
    </source>
</evidence>
<dbReference type="OrthoDB" id="10267654at2759"/>
<protein>
    <recommendedName>
        <fullName evidence="3 10">Mitochondrial escape protein 2</fullName>
    </recommendedName>
</protein>
<dbReference type="Proteomes" id="UP000076871">
    <property type="component" value="Unassembled WGS sequence"/>
</dbReference>
<evidence type="ECO:0000256" key="7">
    <source>
        <dbReference type="ARBA" id="ARBA00023128"/>
    </source>
</evidence>
<dbReference type="GO" id="GO:0006397">
    <property type="term" value="P:mRNA processing"/>
    <property type="evidence" value="ECO:0007669"/>
    <property type="project" value="UniProtKB-UniRule"/>
</dbReference>
<comment type="function">
    <text evidence="9 10">Plays a role in maintaining the mitochondrial genome and in controlling the mtDNA escape. Involved in the regulation of mtDNA nucleotide structure and number. May have a dispensable role in early maturation of pre-rRNA.</text>
</comment>
<feature type="domain" description="Mitochondrial escape protein 2 C-terminal" evidence="13">
    <location>
        <begin position="354"/>
        <end position="845"/>
    </location>
</feature>
<evidence type="ECO:0000256" key="3">
    <source>
        <dbReference type="ARBA" id="ARBA00020222"/>
    </source>
</evidence>
<keyword evidence="11" id="KW-0175">Coiled coil</keyword>
<comment type="similarity">
    <text evidence="2 10">Belongs to the YME2 family.</text>
</comment>
<evidence type="ECO:0000256" key="12">
    <source>
        <dbReference type="SAM" id="MobiDB-lite"/>
    </source>
</evidence>
<sequence length="894" mass="100054">MPAKPLRLLKQVQTQRWLQQRGNLTNVLARCYARRSYSDVTAAEASKNPVGDSDIREGCLFIDSVFPIRLGAWDVRRYLGYFREETILDRLRSLFAGITTHGFQLLSLQPHEKDGGVFVKFRYTAGDPEPALESIVHDLREKAAQQGGIPSWAGLSRSDIWLIKGKPWREDMNRFPSPLLRVAFEGPDVPEESLYNLLRPYGRIQDLTQPLPPSVPGGLRYSTVTFGRVRSAAIAHNAIHGSQVRPSPSSSSATVLRTTYQPPVQAHAFRDYVTGHPRIFLPVVIFLLGALTYTIFDPIRELMVEGKLEGWFDVREFRMYQWLRSKALQGFSLSSNSEGDKALVSTAQHVWKERQDAESALERYLTDMPNSVAFIHGPQGSGKTPMIAEILEVSGRKALIIDVAELSKKTSDTALVAGLAQQTGYWPVFSVFNSLSNVIDLASVGLIGQKAGFSSSLTDQLKQILEVTGIGLARVNATHRKQRDRTAKNAYLKELKKEQEERRSERIREGLWHDPRLDCIAGNGVMSELGVGDERFGENDVDARRVSVSTGSSDEKDAGEKHEDETKRRSRTVEDVQAVESMPVVIIKNFESKGGGQNREETLDVLARWAASLVQNQVAHVLVASDNRENAKRLAKALSSQPLTVIALSDADYLSALSFVKEELHDVGVNVDFDGEERAYVQRLGGRASDLESLVHKVRSGLSVQEAVDDIITRGVSEIRKNAFGDDLDDAKNLPWTREQAWALMKKLARQPEISYHEVLLDFPFKNDEMPLRHMEHAELISIATENGRPSTIKPGKPVYRFVFERLVQDSVFQASQDIAFNEKVIAASESIVKACEQELLALKDVNAGTSDWWGSRTAVRDRSNYLLKKMRIAEEKIEALEKQNGNLRKVLSK</sequence>
<evidence type="ECO:0000313" key="14">
    <source>
        <dbReference type="EMBL" id="KZT03537.1"/>
    </source>
</evidence>
<dbReference type="EMBL" id="KV427643">
    <property type="protein sequence ID" value="KZT03537.1"/>
    <property type="molecule type" value="Genomic_DNA"/>
</dbReference>
<keyword evidence="15" id="KW-1185">Reference proteome</keyword>
<dbReference type="RefSeq" id="XP_040761277.1">
    <property type="nucleotide sequence ID" value="XM_040912987.1"/>
</dbReference>
<dbReference type="AlphaFoldDB" id="A0A165CVX4"/>
<dbReference type="SUPFAM" id="SSF52540">
    <property type="entry name" value="P-loop containing nucleoside triphosphate hydrolases"/>
    <property type="match status" value="1"/>
</dbReference>
<dbReference type="STRING" id="1314785.A0A165CVX4"/>
<dbReference type="InterPro" id="IPR018850">
    <property type="entry name" value="Mt_escape_2_C"/>
</dbReference>
<organism evidence="14 15">
    <name type="scientific">Laetiporus sulphureus 93-53</name>
    <dbReference type="NCBI Taxonomy" id="1314785"/>
    <lineage>
        <taxon>Eukaryota</taxon>
        <taxon>Fungi</taxon>
        <taxon>Dikarya</taxon>
        <taxon>Basidiomycota</taxon>
        <taxon>Agaricomycotina</taxon>
        <taxon>Agaricomycetes</taxon>
        <taxon>Polyporales</taxon>
        <taxon>Laetiporus</taxon>
    </lineage>
</organism>
<keyword evidence="6" id="KW-1133">Transmembrane helix</keyword>
<dbReference type="PANTHER" id="PTHR32198">
    <property type="entry name" value="MITOCHONDRIAL ESCAPE PROTEIN 2"/>
    <property type="match status" value="1"/>
</dbReference>
<evidence type="ECO:0000256" key="5">
    <source>
        <dbReference type="ARBA" id="ARBA00022792"/>
    </source>
</evidence>
<evidence type="ECO:0000256" key="10">
    <source>
        <dbReference type="RuleBase" id="RU367108"/>
    </source>
</evidence>
<dbReference type="InterPro" id="IPR027417">
    <property type="entry name" value="P-loop_NTPase"/>
</dbReference>
<gene>
    <name evidence="14" type="ORF">LAESUDRAFT_761884</name>
</gene>
<dbReference type="GeneID" id="63830015"/>
<evidence type="ECO:0000256" key="2">
    <source>
        <dbReference type="ARBA" id="ARBA00010320"/>
    </source>
</evidence>
<evidence type="ECO:0000256" key="1">
    <source>
        <dbReference type="ARBA" id="ARBA00004434"/>
    </source>
</evidence>
<dbReference type="FunCoup" id="A0A165CVX4">
    <property type="interactions" value="10"/>
</dbReference>
<keyword evidence="10" id="KW-0694">RNA-binding</keyword>
<evidence type="ECO:0000256" key="6">
    <source>
        <dbReference type="ARBA" id="ARBA00022989"/>
    </source>
</evidence>
<keyword evidence="4" id="KW-0812">Transmembrane</keyword>
<dbReference type="InParanoid" id="A0A165CVX4"/>
<accession>A0A165CVX4</accession>
<feature type="compositionally biased region" description="Basic and acidic residues" evidence="12">
    <location>
        <begin position="553"/>
        <end position="574"/>
    </location>
</feature>
<dbReference type="Pfam" id="PF10443">
    <property type="entry name" value="RNA12"/>
    <property type="match status" value="1"/>
</dbReference>
<evidence type="ECO:0000313" key="15">
    <source>
        <dbReference type="Proteomes" id="UP000076871"/>
    </source>
</evidence>
<evidence type="ECO:0000256" key="8">
    <source>
        <dbReference type="ARBA" id="ARBA00023136"/>
    </source>
</evidence>
<keyword evidence="10" id="KW-0507">mRNA processing</keyword>
<dbReference type="PANTHER" id="PTHR32198:SF2">
    <property type="entry name" value="MITOCHONDRIAL ESCAPE PROTEIN 2"/>
    <property type="match status" value="1"/>
</dbReference>
<keyword evidence="7 10" id="KW-0496">Mitochondrion</keyword>
<dbReference type="InterPro" id="IPR039627">
    <property type="entry name" value="Yme2_C"/>
</dbReference>
<comment type="subcellular location">
    <subcellularLocation>
        <location evidence="1 10">Mitochondrion inner membrane</location>
        <topology evidence="1 10">Single-pass membrane protein</topology>
    </subcellularLocation>
</comment>
<evidence type="ECO:0000259" key="13">
    <source>
        <dbReference type="Pfam" id="PF10443"/>
    </source>
</evidence>
<feature type="coiled-coil region" evidence="11">
    <location>
        <begin position="864"/>
        <end position="891"/>
    </location>
</feature>
<evidence type="ECO:0000256" key="9">
    <source>
        <dbReference type="ARBA" id="ARBA00025276"/>
    </source>
</evidence>
<dbReference type="GO" id="GO:0003723">
    <property type="term" value="F:RNA binding"/>
    <property type="evidence" value="ECO:0007669"/>
    <property type="project" value="UniProtKB-UniRule"/>
</dbReference>
<keyword evidence="8" id="KW-0472">Membrane</keyword>
<proteinExistence type="inferred from homology"/>
<name>A0A165CVX4_9APHY</name>
<keyword evidence="5 10" id="KW-0999">Mitochondrion inner membrane</keyword>